<evidence type="ECO:0000313" key="3">
    <source>
        <dbReference type="EMBL" id="EIW74987.1"/>
    </source>
</evidence>
<feature type="region of interest" description="Disordered" evidence="1">
    <location>
        <begin position="203"/>
        <end position="225"/>
    </location>
</feature>
<comment type="caution">
    <text evidence="3">The sequence shown here is derived from an EMBL/GenBank/DDBJ whole genome shotgun (WGS) entry which is preliminary data.</text>
</comment>
<evidence type="ECO:0000256" key="2">
    <source>
        <dbReference type="SAM" id="Phobius"/>
    </source>
</evidence>
<feature type="transmembrane region" description="Helical" evidence="2">
    <location>
        <begin position="316"/>
        <end position="342"/>
    </location>
</feature>
<dbReference type="RefSeq" id="XP_007775035.1">
    <property type="nucleotide sequence ID" value="XM_007776845.1"/>
</dbReference>
<sequence length="411" mass="44651">MKPPFVNSLFESPKLTASEISHTASSTAYSYGGDGTSCDADSEVSSAKTAVDEDSDLPGGECDPFRFHAAGQRVNTSEASSPDARSFAPVFVDDEEGYESGNEYEQAGRSGTTERSFEEGREGLVGGRGRKRLSLGGAMRRAISIGTRSPQKKVDKPANQHGPRKRFGFLSSNVEKPWDHKVFIMPNRRVSSFGAALAPIKRRFQGTPDPQKRERSKSLERACPVTPTPTFASRMTIESLHSTYFRARRGMLASPSTPAQLFGVLQVPGTVTPSAYALAKGRFPGPPPAFGHGPTDAPQAEWKYFSFEGFVTRRRLAAGMVSSFFVGFLGCFCLLAVIAAYFQTGRSFGDAFGDAWVDVLTSRQFTVNEQSVANVMSDTGAGEVQIVGSTGKDLRVWRDERICLKDGPYEL</sequence>
<dbReference type="GeneID" id="19202335"/>
<dbReference type="KEGG" id="cput:CONPUDRAFT_147530"/>
<keyword evidence="2" id="KW-0472">Membrane</keyword>
<organism evidence="3 4">
    <name type="scientific">Coniophora puteana (strain RWD-64-598)</name>
    <name type="common">Brown rot fungus</name>
    <dbReference type="NCBI Taxonomy" id="741705"/>
    <lineage>
        <taxon>Eukaryota</taxon>
        <taxon>Fungi</taxon>
        <taxon>Dikarya</taxon>
        <taxon>Basidiomycota</taxon>
        <taxon>Agaricomycotina</taxon>
        <taxon>Agaricomycetes</taxon>
        <taxon>Agaricomycetidae</taxon>
        <taxon>Boletales</taxon>
        <taxon>Coniophorineae</taxon>
        <taxon>Coniophoraceae</taxon>
        <taxon>Coniophora</taxon>
    </lineage>
</organism>
<gene>
    <name evidence="3" type="ORF">CONPUDRAFT_147530</name>
</gene>
<accession>A0A5M3M7E9</accession>
<proteinExistence type="predicted"/>
<evidence type="ECO:0000313" key="4">
    <source>
        <dbReference type="Proteomes" id="UP000053558"/>
    </source>
</evidence>
<keyword evidence="2" id="KW-1133">Transmembrane helix</keyword>
<keyword evidence="4" id="KW-1185">Reference proteome</keyword>
<dbReference type="EMBL" id="JH711590">
    <property type="protein sequence ID" value="EIW74987.1"/>
    <property type="molecule type" value="Genomic_DNA"/>
</dbReference>
<evidence type="ECO:0000256" key="1">
    <source>
        <dbReference type="SAM" id="MobiDB-lite"/>
    </source>
</evidence>
<feature type="region of interest" description="Disordered" evidence="1">
    <location>
        <begin position="26"/>
        <end position="168"/>
    </location>
</feature>
<evidence type="ECO:0008006" key="5">
    <source>
        <dbReference type="Google" id="ProtNLM"/>
    </source>
</evidence>
<reference evidence="4" key="1">
    <citation type="journal article" date="2012" name="Science">
        <title>The Paleozoic origin of enzymatic lignin decomposition reconstructed from 31 fungal genomes.</title>
        <authorList>
            <person name="Floudas D."/>
            <person name="Binder M."/>
            <person name="Riley R."/>
            <person name="Barry K."/>
            <person name="Blanchette R.A."/>
            <person name="Henrissat B."/>
            <person name="Martinez A.T."/>
            <person name="Otillar R."/>
            <person name="Spatafora J.W."/>
            <person name="Yadav J.S."/>
            <person name="Aerts A."/>
            <person name="Benoit I."/>
            <person name="Boyd A."/>
            <person name="Carlson A."/>
            <person name="Copeland A."/>
            <person name="Coutinho P.M."/>
            <person name="de Vries R.P."/>
            <person name="Ferreira P."/>
            <person name="Findley K."/>
            <person name="Foster B."/>
            <person name="Gaskell J."/>
            <person name="Glotzer D."/>
            <person name="Gorecki P."/>
            <person name="Heitman J."/>
            <person name="Hesse C."/>
            <person name="Hori C."/>
            <person name="Igarashi K."/>
            <person name="Jurgens J.A."/>
            <person name="Kallen N."/>
            <person name="Kersten P."/>
            <person name="Kohler A."/>
            <person name="Kuees U."/>
            <person name="Kumar T.K.A."/>
            <person name="Kuo A."/>
            <person name="LaButti K."/>
            <person name="Larrondo L.F."/>
            <person name="Lindquist E."/>
            <person name="Ling A."/>
            <person name="Lombard V."/>
            <person name="Lucas S."/>
            <person name="Lundell T."/>
            <person name="Martin R."/>
            <person name="McLaughlin D.J."/>
            <person name="Morgenstern I."/>
            <person name="Morin E."/>
            <person name="Murat C."/>
            <person name="Nagy L.G."/>
            <person name="Nolan M."/>
            <person name="Ohm R.A."/>
            <person name="Patyshakuliyeva A."/>
            <person name="Rokas A."/>
            <person name="Ruiz-Duenas F.J."/>
            <person name="Sabat G."/>
            <person name="Salamov A."/>
            <person name="Samejima M."/>
            <person name="Schmutz J."/>
            <person name="Slot J.C."/>
            <person name="St John F."/>
            <person name="Stenlid J."/>
            <person name="Sun H."/>
            <person name="Sun S."/>
            <person name="Syed K."/>
            <person name="Tsang A."/>
            <person name="Wiebenga A."/>
            <person name="Young D."/>
            <person name="Pisabarro A."/>
            <person name="Eastwood D.C."/>
            <person name="Martin F."/>
            <person name="Cullen D."/>
            <person name="Grigoriev I.V."/>
            <person name="Hibbett D.S."/>
        </authorList>
    </citation>
    <scope>NUCLEOTIDE SEQUENCE [LARGE SCALE GENOMIC DNA]</scope>
    <source>
        <strain evidence="4">RWD-64-598 SS2</strain>
    </source>
</reference>
<dbReference type="Proteomes" id="UP000053558">
    <property type="component" value="Unassembled WGS sequence"/>
</dbReference>
<name>A0A5M3M7E9_CONPW</name>
<keyword evidence="2" id="KW-0812">Transmembrane</keyword>
<dbReference type="AlphaFoldDB" id="A0A5M3M7E9"/>
<protein>
    <recommendedName>
        <fullName evidence="5">Transmembrane protein</fullName>
    </recommendedName>
</protein>
<feature type="compositionally biased region" description="Basic and acidic residues" evidence="1">
    <location>
        <begin position="210"/>
        <end position="220"/>
    </location>
</feature>